<dbReference type="EMBL" id="QPKB01000009">
    <property type="protein sequence ID" value="RWR92667.1"/>
    <property type="molecule type" value="Genomic_DNA"/>
</dbReference>
<dbReference type="Proteomes" id="UP000283530">
    <property type="component" value="Unassembled WGS sequence"/>
</dbReference>
<accession>A0A3S3NI22</accession>
<protein>
    <submittedName>
        <fullName evidence="2">MACPF domain-containing protein isoform X1</fullName>
    </submittedName>
</protein>
<dbReference type="PANTHER" id="PTHR33199">
    <property type="entry name" value="MACPF DOMAIN-CONTAINING PROTEIN CAD1"/>
    <property type="match status" value="1"/>
</dbReference>
<reference evidence="2 3" key="1">
    <citation type="journal article" date="2019" name="Nat. Plants">
        <title>Stout camphor tree genome fills gaps in understanding of flowering plant genome evolution.</title>
        <authorList>
            <person name="Chaw S.M."/>
            <person name="Liu Y.C."/>
            <person name="Wu Y.W."/>
            <person name="Wang H.Y."/>
            <person name="Lin C.I."/>
            <person name="Wu C.S."/>
            <person name="Ke H.M."/>
            <person name="Chang L.Y."/>
            <person name="Hsu C.Y."/>
            <person name="Yang H.T."/>
            <person name="Sudianto E."/>
            <person name="Hsu M.H."/>
            <person name="Wu K.P."/>
            <person name="Wang L.N."/>
            <person name="Leebens-Mack J.H."/>
            <person name="Tsai I.J."/>
        </authorList>
    </citation>
    <scope>NUCLEOTIDE SEQUENCE [LARGE SCALE GENOMIC DNA]</scope>
    <source>
        <strain evidence="3">cv. Chaw 1501</strain>
        <tissue evidence="2">Young leaves</tissue>
    </source>
</reference>
<sequence>MSTAKSAELAIRSIGLGYDIAADLRLKYCKRDLSDPCLIDIDDGEGRDVVLPGGVWIPNVSTSIKCDKGERMRFTSDVLSFQQMSEHINQELSLSGKIPSGMFNAMFDFSGYWQKDAANTKALAFDGWFITLYTVALAKSQIVLRDHVKSAVPSSWDPDALASFIRSYGTHIVVGVKMGGRDVVYVKQQHSSNLQPADVQRKLKEMADKRFLDVSAQRGSKSDGAFAKDKSDTRDIRLRFADSSPSRSYASEDDLAVKYNRKGGTRDKFLAHDEWLDTIQSKPDVVSMAFVPITSLLNGVPGSGFLSHAINLYLRYKPPPEELHQFLEFQLPRQWAPLFGDFPLGPQRKQYGNASLQFSFMGPKLYINTMPVDVGKRPVTGLRLYLEGKKCNRLAIHLQHLSALPKSFQLYDDPGGNLPCEPDHQYFEPVQRKHFSHVCTAPVDSDDELAIVTGAQLRVRNYGLRNILFLHLHFSTVSAAAVVKRAQWDGSPGQAQKSGLMSLLMSGHFTTAQKQPPQPADVIINSAVFPGRPPVPTQAPKLLKFVNTREMCRGPENNPGYWVVSGARLVVEKGKISLKVKYSLLTAMLPEEDEMQGESHQVEFCNGCLSQIWCVLKFRPAEHLDHRPRHQADVLGWPATQPMKLAIFQSIYAPEGVPYDLCGPVL</sequence>
<dbReference type="InterPro" id="IPR044663">
    <property type="entry name" value="CAD1/NSL1-like"/>
</dbReference>
<dbReference type="PROSITE" id="PS51412">
    <property type="entry name" value="MACPF_2"/>
    <property type="match status" value="1"/>
</dbReference>
<organism evidence="2 3">
    <name type="scientific">Cinnamomum micranthum f. kanehirae</name>
    <dbReference type="NCBI Taxonomy" id="337451"/>
    <lineage>
        <taxon>Eukaryota</taxon>
        <taxon>Viridiplantae</taxon>
        <taxon>Streptophyta</taxon>
        <taxon>Embryophyta</taxon>
        <taxon>Tracheophyta</taxon>
        <taxon>Spermatophyta</taxon>
        <taxon>Magnoliopsida</taxon>
        <taxon>Magnoliidae</taxon>
        <taxon>Laurales</taxon>
        <taxon>Lauraceae</taxon>
        <taxon>Cinnamomum</taxon>
    </lineage>
</organism>
<dbReference type="PANTHER" id="PTHR33199:SF1">
    <property type="entry name" value="OS01G0958700 PROTEIN"/>
    <property type="match status" value="1"/>
</dbReference>
<dbReference type="Pfam" id="PF01823">
    <property type="entry name" value="MACPF"/>
    <property type="match status" value="1"/>
</dbReference>
<dbReference type="AlphaFoldDB" id="A0A3S3NI22"/>
<dbReference type="InterPro" id="IPR020864">
    <property type="entry name" value="MACPF"/>
</dbReference>
<name>A0A3S3NI22_9MAGN</name>
<evidence type="ECO:0000313" key="3">
    <source>
        <dbReference type="Proteomes" id="UP000283530"/>
    </source>
</evidence>
<dbReference type="GO" id="GO:0005886">
    <property type="term" value="C:plasma membrane"/>
    <property type="evidence" value="ECO:0007669"/>
    <property type="project" value="TreeGrafter"/>
</dbReference>
<comment type="caution">
    <text evidence="2">The sequence shown here is derived from an EMBL/GenBank/DDBJ whole genome shotgun (WGS) entry which is preliminary data.</text>
</comment>
<proteinExistence type="predicted"/>
<dbReference type="GO" id="GO:2000031">
    <property type="term" value="P:regulation of salicylic acid mediated signaling pathway"/>
    <property type="evidence" value="ECO:0007669"/>
    <property type="project" value="InterPro"/>
</dbReference>
<evidence type="ECO:0000259" key="1">
    <source>
        <dbReference type="PROSITE" id="PS51412"/>
    </source>
</evidence>
<evidence type="ECO:0000313" key="2">
    <source>
        <dbReference type="EMBL" id="RWR92667.1"/>
    </source>
</evidence>
<dbReference type="OrthoDB" id="10283671at2759"/>
<dbReference type="GO" id="GO:0009626">
    <property type="term" value="P:plant-type hypersensitive response"/>
    <property type="evidence" value="ECO:0007669"/>
    <property type="project" value="TreeGrafter"/>
</dbReference>
<dbReference type="SMART" id="SM00457">
    <property type="entry name" value="MACPF"/>
    <property type="match status" value="1"/>
</dbReference>
<gene>
    <name evidence="2" type="ORF">CKAN_02188600</name>
</gene>
<feature type="domain" description="MACPF" evidence="1">
    <location>
        <begin position="1"/>
        <end position="327"/>
    </location>
</feature>
<keyword evidence="3" id="KW-1185">Reference proteome</keyword>